<feature type="compositionally biased region" description="Polar residues" evidence="1">
    <location>
        <begin position="269"/>
        <end position="310"/>
    </location>
</feature>
<evidence type="ECO:0000256" key="2">
    <source>
        <dbReference type="SAM" id="Phobius"/>
    </source>
</evidence>
<dbReference type="InterPro" id="IPR037504">
    <property type="entry name" value="PSI_induc_2"/>
</dbReference>
<evidence type="ECO:0000313" key="4">
    <source>
        <dbReference type="Proteomes" id="UP000054266"/>
    </source>
</evidence>
<gene>
    <name evidence="3" type="ORF">PV04_09788</name>
</gene>
<keyword evidence="2" id="KW-0812">Transmembrane</keyword>
<feature type="compositionally biased region" description="Polar residues" evidence="1">
    <location>
        <begin position="244"/>
        <end position="257"/>
    </location>
</feature>
<protein>
    <recommendedName>
        <fullName evidence="5">Fibroin-3 related protein</fullName>
    </recommendedName>
</protein>
<feature type="transmembrane region" description="Helical" evidence="2">
    <location>
        <begin position="33"/>
        <end position="51"/>
    </location>
</feature>
<proteinExistence type="predicted"/>
<dbReference type="GO" id="GO:0005935">
    <property type="term" value="C:cellular bud neck"/>
    <property type="evidence" value="ECO:0007669"/>
    <property type="project" value="TreeGrafter"/>
</dbReference>
<keyword evidence="2" id="KW-1133">Transmembrane helix</keyword>
<dbReference type="HOGENOM" id="CLU_049361_1_0_1"/>
<feature type="region of interest" description="Disordered" evidence="1">
    <location>
        <begin position="82"/>
        <end position="358"/>
    </location>
</feature>
<feature type="compositionally biased region" description="Pro residues" evidence="1">
    <location>
        <begin position="315"/>
        <end position="332"/>
    </location>
</feature>
<evidence type="ECO:0000256" key="1">
    <source>
        <dbReference type="SAM" id="MobiDB-lite"/>
    </source>
</evidence>
<reference evidence="3 4" key="1">
    <citation type="submission" date="2015-01" db="EMBL/GenBank/DDBJ databases">
        <title>The Genome Sequence of Capronia semiimmersa CBS27337.</title>
        <authorList>
            <consortium name="The Broad Institute Genomics Platform"/>
            <person name="Cuomo C."/>
            <person name="de Hoog S."/>
            <person name="Gorbushina A."/>
            <person name="Stielow B."/>
            <person name="Teixiera M."/>
            <person name="Abouelleil A."/>
            <person name="Chapman S.B."/>
            <person name="Priest M."/>
            <person name="Young S.K."/>
            <person name="Wortman J."/>
            <person name="Nusbaum C."/>
            <person name="Birren B."/>
        </authorList>
    </citation>
    <scope>NUCLEOTIDE SEQUENCE [LARGE SCALE GENOMIC DNA]</scope>
    <source>
        <strain evidence="3 4">CBS 27337</strain>
    </source>
</reference>
<accession>A0A0D2F4V0</accession>
<dbReference type="EMBL" id="KN846962">
    <property type="protein sequence ID" value="KIW62898.1"/>
    <property type="molecule type" value="Genomic_DNA"/>
</dbReference>
<sequence>MASSYLYGRDVVADAKDTFSSWDKCMDKAYCKWPVIVAIVVGSLILLSVLFCVARCICCGVELCSCCVSCFTCCGSCCKGGGRNRDRPSKHKDDYTRMPPTPYQGYQPAPSPMAYGGAGNPNAPQFATFDDPGSKRLVNEDSLPPMPSWDTAIKRRVEDTSVPPETKNGDLEMGRLDSQPQRMRGGYNSVPNPALSPNPAQPEYPHNGTGMNHAYNPDLGDQRLLSHNEHDSFQAVPLSPPPTYRSNSAAPSLTGSQFAGAGAAMPGPNNYNHGQQHLPQRQPSYQDSYAPSSTRYEPSHQDYMSDSNRLSMPMPYNPGPTPQPQAPYPPSEASPVGNRPPSFLQVGRRPVQGSFREV</sequence>
<evidence type="ECO:0008006" key="5">
    <source>
        <dbReference type="Google" id="ProtNLM"/>
    </source>
</evidence>
<dbReference type="STRING" id="5601.A0A0D2F4V0"/>
<evidence type="ECO:0000313" key="3">
    <source>
        <dbReference type="EMBL" id="KIW62898.1"/>
    </source>
</evidence>
<feature type="compositionally biased region" description="Basic and acidic residues" evidence="1">
    <location>
        <begin position="220"/>
        <end position="232"/>
    </location>
</feature>
<dbReference type="Proteomes" id="UP000054266">
    <property type="component" value="Unassembled WGS sequence"/>
</dbReference>
<keyword evidence="2" id="KW-0472">Membrane</keyword>
<keyword evidence="4" id="KW-1185">Reference proteome</keyword>
<dbReference type="PANTHER" id="PTHR40018">
    <property type="entry name" value="[PSI+] INDUCTION PROTEIN 2"/>
    <property type="match status" value="1"/>
</dbReference>
<feature type="compositionally biased region" description="Basic and acidic residues" evidence="1">
    <location>
        <begin position="83"/>
        <end position="96"/>
    </location>
</feature>
<name>A0A0D2F4V0_9EURO</name>
<organism evidence="3 4">
    <name type="scientific">Phialophora macrospora</name>
    <dbReference type="NCBI Taxonomy" id="1851006"/>
    <lineage>
        <taxon>Eukaryota</taxon>
        <taxon>Fungi</taxon>
        <taxon>Dikarya</taxon>
        <taxon>Ascomycota</taxon>
        <taxon>Pezizomycotina</taxon>
        <taxon>Eurotiomycetes</taxon>
        <taxon>Chaetothyriomycetidae</taxon>
        <taxon>Chaetothyriales</taxon>
        <taxon>Herpotrichiellaceae</taxon>
        <taxon>Phialophora</taxon>
    </lineage>
</organism>
<dbReference type="PANTHER" id="PTHR40018:SF1">
    <property type="entry name" value="[PSI+] INDUCTION PROTEIN 2"/>
    <property type="match status" value="1"/>
</dbReference>
<dbReference type="GO" id="GO:0005886">
    <property type="term" value="C:plasma membrane"/>
    <property type="evidence" value="ECO:0007669"/>
    <property type="project" value="TreeGrafter"/>
</dbReference>
<dbReference type="AlphaFoldDB" id="A0A0D2F4V0"/>